<dbReference type="EMBL" id="JENY01000007">
    <property type="protein sequence ID" value="EXL09372.1"/>
    <property type="molecule type" value="Genomic_DNA"/>
</dbReference>
<dbReference type="RefSeq" id="WP_036993307.1">
    <property type="nucleotide sequence ID" value="NZ_KK073881.1"/>
</dbReference>
<keyword evidence="2" id="KW-0472">Membrane</keyword>
<feature type="transmembrane region" description="Helical" evidence="2">
    <location>
        <begin position="20"/>
        <end position="42"/>
    </location>
</feature>
<proteinExistence type="predicted"/>
<name>A0A011TZ25_9HYPH</name>
<evidence type="ECO:0000313" key="4">
    <source>
        <dbReference type="EMBL" id="TDR36210.1"/>
    </source>
</evidence>
<dbReference type="EMBL" id="SNZF01000006">
    <property type="protein sequence ID" value="TDR36210.1"/>
    <property type="molecule type" value="Genomic_DNA"/>
</dbReference>
<feature type="compositionally biased region" description="Polar residues" evidence="1">
    <location>
        <begin position="117"/>
        <end position="126"/>
    </location>
</feature>
<keyword evidence="6" id="KW-1185">Reference proteome</keyword>
<accession>A0A011TZ25</accession>
<evidence type="ECO:0000313" key="6">
    <source>
        <dbReference type="Proteomes" id="UP000294958"/>
    </source>
</evidence>
<dbReference type="Proteomes" id="UP000019849">
    <property type="component" value="Unassembled WGS sequence"/>
</dbReference>
<reference evidence="3 5" key="1">
    <citation type="submission" date="2014-02" db="EMBL/GenBank/DDBJ databases">
        <title>Aquamicrobium defluvii Genome sequencing.</title>
        <authorList>
            <person name="Wang X."/>
        </authorList>
    </citation>
    <scope>NUCLEOTIDE SEQUENCE [LARGE SCALE GENOMIC DNA]</scope>
    <source>
        <strain evidence="3 5">W13Z1</strain>
    </source>
</reference>
<feature type="region of interest" description="Disordered" evidence="1">
    <location>
        <begin position="78"/>
        <end position="126"/>
    </location>
</feature>
<feature type="transmembrane region" description="Helical" evidence="2">
    <location>
        <begin position="54"/>
        <end position="73"/>
    </location>
</feature>
<organism evidence="3 5">
    <name type="scientific">Aquamicrobium defluvii</name>
    <dbReference type="NCBI Taxonomy" id="69279"/>
    <lineage>
        <taxon>Bacteria</taxon>
        <taxon>Pseudomonadati</taxon>
        <taxon>Pseudomonadota</taxon>
        <taxon>Alphaproteobacteria</taxon>
        <taxon>Hyphomicrobiales</taxon>
        <taxon>Phyllobacteriaceae</taxon>
        <taxon>Aquamicrobium</taxon>
    </lineage>
</organism>
<dbReference type="PATRIC" id="fig|69279.3.peg.1370"/>
<keyword evidence="2" id="KW-0812">Transmembrane</keyword>
<feature type="compositionally biased region" description="Basic and acidic residues" evidence="1">
    <location>
        <begin position="78"/>
        <end position="91"/>
    </location>
</feature>
<evidence type="ECO:0000313" key="3">
    <source>
        <dbReference type="EMBL" id="EXL09372.1"/>
    </source>
</evidence>
<reference evidence="4 6" key="2">
    <citation type="submission" date="2019-03" db="EMBL/GenBank/DDBJ databases">
        <title>Genomic Encyclopedia of Type Strains, Phase IV (KMG-IV): sequencing the most valuable type-strain genomes for metagenomic binning, comparative biology and taxonomic classification.</title>
        <authorList>
            <person name="Goeker M."/>
        </authorList>
    </citation>
    <scope>NUCLEOTIDE SEQUENCE [LARGE SCALE GENOMIC DNA]</scope>
    <source>
        <strain evidence="4 6">DSM 11603</strain>
    </source>
</reference>
<evidence type="ECO:0000256" key="2">
    <source>
        <dbReference type="SAM" id="Phobius"/>
    </source>
</evidence>
<dbReference type="Proteomes" id="UP000294958">
    <property type="component" value="Unassembled WGS sequence"/>
</dbReference>
<evidence type="ECO:0000313" key="5">
    <source>
        <dbReference type="Proteomes" id="UP000019849"/>
    </source>
</evidence>
<evidence type="ECO:0000256" key="1">
    <source>
        <dbReference type="SAM" id="MobiDB-lite"/>
    </source>
</evidence>
<dbReference type="AlphaFoldDB" id="A0A011TZ25"/>
<dbReference type="eggNOG" id="ENOG502ZJQN">
    <property type="taxonomic scope" value="Bacteria"/>
</dbReference>
<protein>
    <submittedName>
        <fullName evidence="3">Uncharacterized protein</fullName>
    </submittedName>
</protein>
<comment type="caution">
    <text evidence="3">The sequence shown here is derived from an EMBL/GenBank/DDBJ whole genome shotgun (WGS) entry which is preliminary data.</text>
</comment>
<dbReference type="HOGENOM" id="CLU_1976968_0_0_5"/>
<gene>
    <name evidence="3" type="ORF">BG36_22245</name>
    <name evidence="4" type="ORF">DES43_106109</name>
</gene>
<sequence length="126" mass="13396">MTLALIAVGAAGIFIGARFLAPAILVFTLIVVMVSILTGVFLGSSLKLIFLRTLYLILTLQGCYLIGLGLTVLTHRRTDNRSTDTGGRTDIDTASDSDPDRPGRPSARQAGLRKPGRTSSPRRPSG</sequence>
<keyword evidence="2" id="KW-1133">Transmembrane helix</keyword>